<comment type="caution">
    <text evidence="1">The sequence shown here is derived from an EMBL/GenBank/DDBJ whole genome shotgun (WGS) entry which is preliminary data.</text>
</comment>
<reference evidence="1" key="1">
    <citation type="submission" date="2021-04" db="EMBL/GenBank/DDBJ databases">
        <authorList>
            <person name="Chebbi M.A.C M."/>
        </authorList>
    </citation>
    <scope>NUCLEOTIDE SEQUENCE</scope>
</reference>
<dbReference type="Proteomes" id="UP000786811">
    <property type="component" value="Unassembled WGS sequence"/>
</dbReference>
<gene>
    <name evidence="1" type="ORF">HICCMSTLAB_LOCUS745</name>
</gene>
<proteinExistence type="predicted"/>
<evidence type="ECO:0000313" key="1">
    <source>
        <dbReference type="EMBL" id="CAG5073973.1"/>
    </source>
</evidence>
<accession>A0A8J2E9B3</accession>
<sequence length="96" mass="11151">MLKNKNVHFEKNLSPIRRVDKLQKNWLQVKNGEITVPTFVENVGQLIGQDTTVEDPKKLVVLEKERDVVWGIFNGTTNHTNNYGYMLCLKLMQTSY</sequence>
<dbReference type="EMBL" id="CAJNRD030001114">
    <property type="protein sequence ID" value="CAG5073973.1"/>
    <property type="molecule type" value="Genomic_DNA"/>
</dbReference>
<keyword evidence="2" id="KW-1185">Reference proteome</keyword>
<evidence type="ECO:0000313" key="2">
    <source>
        <dbReference type="Proteomes" id="UP000786811"/>
    </source>
</evidence>
<protein>
    <submittedName>
        <fullName evidence="1">Uncharacterized protein</fullName>
    </submittedName>
</protein>
<name>A0A8J2E9B3_COTCN</name>
<organism evidence="1 2">
    <name type="scientific">Cotesia congregata</name>
    <name type="common">Parasitoid wasp</name>
    <name type="synonym">Apanteles congregatus</name>
    <dbReference type="NCBI Taxonomy" id="51543"/>
    <lineage>
        <taxon>Eukaryota</taxon>
        <taxon>Metazoa</taxon>
        <taxon>Ecdysozoa</taxon>
        <taxon>Arthropoda</taxon>
        <taxon>Hexapoda</taxon>
        <taxon>Insecta</taxon>
        <taxon>Pterygota</taxon>
        <taxon>Neoptera</taxon>
        <taxon>Endopterygota</taxon>
        <taxon>Hymenoptera</taxon>
        <taxon>Apocrita</taxon>
        <taxon>Ichneumonoidea</taxon>
        <taxon>Braconidae</taxon>
        <taxon>Microgastrinae</taxon>
        <taxon>Cotesia</taxon>
    </lineage>
</organism>
<dbReference type="AlphaFoldDB" id="A0A8J2E9B3"/>